<reference evidence="2" key="1">
    <citation type="journal article" date="2014" name="Front. Microbiol.">
        <title>High frequency of phylogenetically diverse reductive dehalogenase-homologous genes in deep subseafloor sedimentary metagenomes.</title>
        <authorList>
            <person name="Kawai M."/>
            <person name="Futagami T."/>
            <person name="Toyoda A."/>
            <person name="Takaki Y."/>
            <person name="Nishi S."/>
            <person name="Hori S."/>
            <person name="Arai W."/>
            <person name="Tsubouchi T."/>
            <person name="Morono Y."/>
            <person name="Uchiyama I."/>
            <person name="Ito T."/>
            <person name="Fujiyama A."/>
            <person name="Inagaki F."/>
            <person name="Takami H."/>
        </authorList>
    </citation>
    <scope>NUCLEOTIDE SEQUENCE</scope>
    <source>
        <strain evidence="2">Expedition CK06-06</strain>
    </source>
</reference>
<evidence type="ECO:0000256" key="1">
    <source>
        <dbReference type="SAM" id="MobiDB-lite"/>
    </source>
</evidence>
<evidence type="ECO:0000313" key="2">
    <source>
        <dbReference type="EMBL" id="GAH94909.1"/>
    </source>
</evidence>
<name>X1KXK8_9ZZZZ</name>
<dbReference type="EMBL" id="BARV01000197">
    <property type="protein sequence ID" value="GAH94909.1"/>
    <property type="molecule type" value="Genomic_DNA"/>
</dbReference>
<protein>
    <submittedName>
        <fullName evidence="2">Uncharacterized protein</fullName>
    </submittedName>
</protein>
<comment type="caution">
    <text evidence="2">The sequence shown here is derived from an EMBL/GenBank/DDBJ whole genome shotgun (WGS) entry which is preliminary data.</text>
</comment>
<organism evidence="2">
    <name type="scientific">marine sediment metagenome</name>
    <dbReference type="NCBI Taxonomy" id="412755"/>
    <lineage>
        <taxon>unclassified sequences</taxon>
        <taxon>metagenomes</taxon>
        <taxon>ecological metagenomes</taxon>
    </lineage>
</organism>
<gene>
    <name evidence="2" type="ORF">S06H3_00900</name>
</gene>
<feature type="region of interest" description="Disordered" evidence="1">
    <location>
        <begin position="650"/>
        <end position="688"/>
    </location>
</feature>
<accession>X1KXK8</accession>
<proteinExistence type="predicted"/>
<feature type="compositionally biased region" description="Basic and acidic residues" evidence="1">
    <location>
        <begin position="658"/>
        <end position="688"/>
    </location>
</feature>
<dbReference type="AlphaFoldDB" id="X1KXK8"/>
<sequence length="688" mass="80335">MSQIPMDTRKARILGIIAQNFTVKKDIQLTVKERLGLSYSTIQRLMKQYLADGSLDLKARHYSVTTEGQVWLNKRQKTPEMLFRDSKLRDIIDKLPTPHHRAFVYFILSAITAKLHLWDKKDKFWPSFIIGGDTGDIKTLLAEMVCEALKLPWETCIQDTVRKTAPQVLGTFDKIVGGKRTLDPGVYYSYLFICWDDFDKLSDRAVWKALMSYIDGWAYREERGTYVERKHTCLITMNFDTATLPIPEHYIRRAFVINSKGLHCDPKQKEIIGRNIGEALKSLPKLKIEGLPVSFRKLEKADMDFMRDLLYKDLKTKEDTRVIDTNFLEKIVLGWLIMNQTGDVRDAIYWAVESSHLFLETQDRMKEGWRGELTTEWGNYQAGVNPDFAKEWGKHLEQVKKDSKVVKDYKKDKIDKDKGSKAVEKGKEKARGSNYATKMSRLMEIRDSFAEIEKGKRVSEILIYLDKDIKDLKIKKGEPVSEDRITELTITLNEWEEQYKPIREAWEAEQKRIQAYKEKKEQYCRYLLKLKRILTDYFGRGRKDKNGVLWSRRTQEVREDIGKVLNPKTQKKFLNKPFLVSIDERSRILLAEREEQRAGAKGGIKIPEIEPIWTEEEAAVVEETVIEQVGLPVKTTIKGKTLYEKWKEKRGRVKSRPRTIDEQIDDEIRGGKRPYDSLDPTQRDINKL</sequence>